<feature type="compositionally biased region" description="Acidic residues" evidence="6">
    <location>
        <begin position="251"/>
        <end position="300"/>
    </location>
</feature>
<feature type="region of interest" description="Disordered" evidence="6">
    <location>
        <begin position="1"/>
        <end position="82"/>
    </location>
</feature>
<dbReference type="InterPro" id="IPR051377">
    <property type="entry name" value="DNA_Pol-Epsilon_Subunit"/>
</dbReference>
<reference evidence="8 9" key="1">
    <citation type="submission" date="2016-10" db="EMBL/GenBank/DDBJ databases">
        <title>Draft genome sequence of Coniochaeta ligniaria NRRL30616, a lignocellulolytic fungus for bioabatement of inhibitors in plant biomass hydrolysates.</title>
        <authorList>
            <consortium name="DOE Joint Genome Institute"/>
            <person name="Jimenez D.J."/>
            <person name="Hector R.E."/>
            <person name="Riley R."/>
            <person name="Sun H."/>
            <person name="Grigoriev I.V."/>
            <person name="Van Elsas J.D."/>
            <person name="Nichols N.N."/>
        </authorList>
    </citation>
    <scope>NUCLEOTIDE SEQUENCE [LARGE SCALE GENOMIC DNA]</scope>
    <source>
        <strain evidence="8 9">NRRL 30616</strain>
    </source>
</reference>
<evidence type="ECO:0000259" key="7">
    <source>
        <dbReference type="Pfam" id="PF00808"/>
    </source>
</evidence>
<evidence type="ECO:0000313" key="8">
    <source>
        <dbReference type="EMBL" id="OIW35138.1"/>
    </source>
</evidence>
<feature type="compositionally biased region" description="Acidic residues" evidence="6">
    <location>
        <begin position="307"/>
        <end position="317"/>
    </location>
</feature>
<evidence type="ECO:0000256" key="3">
    <source>
        <dbReference type="ARBA" id="ARBA00023242"/>
    </source>
</evidence>
<dbReference type="EMBL" id="KV875093">
    <property type="protein sequence ID" value="OIW35138.1"/>
    <property type="molecule type" value="Genomic_DNA"/>
</dbReference>
<evidence type="ECO:0000256" key="4">
    <source>
        <dbReference type="ARBA" id="ARBA00039775"/>
    </source>
</evidence>
<evidence type="ECO:0000256" key="2">
    <source>
        <dbReference type="ARBA" id="ARBA00022705"/>
    </source>
</evidence>
<keyword evidence="3" id="KW-0539">Nucleus</keyword>
<name>A0A1J7K4K4_9PEZI</name>
<dbReference type="GO" id="GO:0046982">
    <property type="term" value="F:protein heterodimerization activity"/>
    <property type="evidence" value="ECO:0007669"/>
    <property type="project" value="InterPro"/>
</dbReference>
<feature type="compositionally biased region" description="Polar residues" evidence="6">
    <location>
        <begin position="53"/>
        <end position="66"/>
    </location>
</feature>
<dbReference type="Pfam" id="PF00808">
    <property type="entry name" value="CBFD_NFYB_HMF"/>
    <property type="match status" value="1"/>
</dbReference>
<protein>
    <recommendedName>
        <fullName evidence="4">DNA polymerase epsilon subunit D</fullName>
    </recommendedName>
    <alternativeName>
        <fullName evidence="5">DNA polymerase II subunit D</fullName>
    </alternativeName>
</protein>
<feature type="region of interest" description="Disordered" evidence="6">
    <location>
        <begin position="188"/>
        <end position="317"/>
    </location>
</feature>
<evidence type="ECO:0000256" key="5">
    <source>
        <dbReference type="ARBA" id="ARBA00042096"/>
    </source>
</evidence>
<dbReference type="PANTHER" id="PTHR46172">
    <property type="entry name" value="DNA POLYMERASE EPSILON SUBUNIT 3"/>
    <property type="match status" value="1"/>
</dbReference>
<dbReference type="PANTHER" id="PTHR46172:SF1">
    <property type="entry name" value="DNA POLYMERASE EPSILON SUBUNIT 3"/>
    <property type="match status" value="1"/>
</dbReference>
<dbReference type="GO" id="GO:0008623">
    <property type="term" value="C:CHRAC"/>
    <property type="evidence" value="ECO:0007669"/>
    <property type="project" value="TreeGrafter"/>
</dbReference>
<dbReference type="CDD" id="cd22928">
    <property type="entry name" value="HFD_POLE3_DPB4"/>
    <property type="match status" value="1"/>
</dbReference>
<feature type="compositionally biased region" description="Basic and acidic residues" evidence="6">
    <location>
        <begin position="68"/>
        <end position="82"/>
    </location>
</feature>
<dbReference type="OrthoDB" id="1707486at2759"/>
<dbReference type="GO" id="GO:0031490">
    <property type="term" value="F:chromatin DNA binding"/>
    <property type="evidence" value="ECO:0007669"/>
    <property type="project" value="TreeGrafter"/>
</dbReference>
<dbReference type="InterPro" id="IPR003958">
    <property type="entry name" value="CBFA_NFYB_domain"/>
</dbReference>
<sequence length="317" mass="33560">MPSRKSDVRRSDVSAVSRTNPADDEDSPMTTAAPAQADTASPVTGSLAPPEPSSETPQVEESNAGTSEKGKEKDKDRDRDAITIEDLNLPKSIITRLAKGVLPPNTQIQANAILALSKSATVFISHLSNAANEWTMSGGKKTIMPADVFRALDDIEYGFMREKLEAEFAKFNEIQSSKRSAYRKKVSAAKKARTGGEGAGDSSVLSTGTGAGGDESMLADTTVGTSAEAGGEGRAAKKAKVDAAGGKMEADGDGEVSDAETVPDEHVDEDDDEEEDEEDEEEDDVDEDEGGPGGEDDELEERQGREVEDEALDEDSE</sequence>
<accession>A0A1J7K4K4</accession>
<keyword evidence="9" id="KW-1185">Reference proteome</keyword>
<dbReference type="InParanoid" id="A0A1J7K4K4"/>
<evidence type="ECO:0000256" key="1">
    <source>
        <dbReference type="ARBA" id="ARBA00004123"/>
    </source>
</evidence>
<dbReference type="GO" id="GO:0031507">
    <property type="term" value="P:heterochromatin formation"/>
    <property type="evidence" value="ECO:0007669"/>
    <property type="project" value="TreeGrafter"/>
</dbReference>
<dbReference type="AlphaFoldDB" id="A0A1J7K4K4"/>
<organism evidence="8 9">
    <name type="scientific">Coniochaeta ligniaria NRRL 30616</name>
    <dbReference type="NCBI Taxonomy" id="1408157"/>
    <lineage>
        <taxon>Eukaryota</taxon>
        <taxon>Fungi</taxon>
        <taxon>Dikarya</taxon>
        <taxon>Ascomycota</taxon>
        <taxon>Pezizomycotina</taxon>
        <taxon>Sordariomycetes</taxon>
        <taxon>Sordariomycetidae</taxon>
        <taxon>Coniochaetales</taxon>
        <taxon>Coniochaetaceae</taxon>
        <taxon>Coniochaeta</taxon>
    </lineage>
</organism>
<evidence type="ECO:0000256" key="6">
    <source>
        <dbReference type="SAM" id="MobiDB-lite"/>
    </source>
</evidence>
<gene>
    <name evidence="8" type="ORF">CONLIGDRAFT_710371</name>
</gene>
<dbReference type="GO" id="GO:0006272">
    <property type="term" value="P:leading strand elongation"/>
    <property type="evidence" value="ECO:0007669"/>
    <property type="project" value="TreeGrafter"/>
</dbReference>
<comment type="subcellular location">
    <subcellularLocation>
        <location evidence="1">Nucleus</location>
    </subcellularLocation>
</comment>
<keyword evidence="2" id="KW-0235">DNA replication</keyword>
<dbReference type="Proteomes" id="UP000182658">
    <property type="component" value="Unassembled WGS sequence"/>
</dbReference>
<dbReference type="GO" id="GO:0008622">
    <property type="term" value="C:epsilon DNA polymerase complex"/>
    <property type="evidence" value="ECO:0007669"/>
    <property type="project" value="TreeGrafter"/>
</dbReference>
<dbReference type="SUPFAM" id="SSF47113">
    <property type="entry name" value="Histone-fold"/>
    <property type="match status" value="1"/>
</dbReference>
<evidence type="ECO:0000313" key="9">
    <source>
        <dbReference type="Proteomes" id="UP000182658"/>
    </source>
</evidence>
<proteinExistence type="predicted"/>
<dbReference type="GO" id="GO:0006974">
    <property type="term" value="P:DNA damage response"/>
    <property type="evidence" value="ECO:0007669"/>
    <property type="project" value="TreeGrafter"/>
</dbReference>
<dbReference type="STRING" id="1408157.A0A1J7K4K4"/>
<feature type="domain" description="Transcription factor CBF/NF-Y/archaeal histone" evidence="7">
    <location>
        <begin position="88"/>
        <end position="152"/>
    </location>
</feature>
<dbReference type="InterPro" id="IPR009072">
    <property type="entry name" value="Histone-fold"/>
</dbReference>
<feature type="compositionally biased region" description="Basic and acidic residues" evidence="6">
    <location>
        <begin position="1"/>
        <end position="12"/>
    </location>
</feature>
<dbReference type="Gene3D" id="1.10.20.10">
    <property type="entry name" value="Histone, subunit A"/>
    <property type="match status" value="1"/>
</dbReference>